<evidence type="ECO:0000313" key="6">
    <source>
        <dbReference type="Proteomes" id="UP000664218"/>
    </source>
</evidence>
<feature type="compositionally biased region" description="Basic and acidic residues" evidence="2">
    <location>
        <begin position="293"/>
        <end position="310"/>
    </location>
</feature>
<keyword evidence="6" id="KW-1185">Reference proteome</keyword>
<evidence type="ECO:0000256" key="1">
    <source>
        <dbReference type="ARBA" id="ARBA00022729"/>
    </source>
</evidence>
<comment type="caution">
    <text evidence="5">The sequence shown here is derived from an EMBL/GenBank/DDBJ whole genome shotgun (WGS) entry which is preliminary data.</text>
</comment>
<feature type="transmembrane region" description="Helical" evidence="3">
    <location>
        <begin position="93"/>
        <end position="110"/>
    </location>
</feature>
<dbReference type="EMBL" id="JAFNJU010000009">
    <property type="protein sequence ID" value="MBO1265713.1"/>
    <property type="molecule type" value="Genomic_DNA"/>
</dbReference>
<name>A0A939HC34_9CLOT</name>
<dbReference type="RefSeq" id="WP_207600238.1">
    <property type="nucleotide sequence ID" value="NZ_JAFNJU010000009.1"/>
</dbReference>
<keyword evidence="3" id="KW-1133">Transmembrane helix</keyword>
<evidence type="ECO:0000313" key="5">
    <source>
        <dbReference type="EMBL" id="MBO1265713.1"/>
    </source>
</evidence>
<dbReference type="Gene3D" id="2.60.40.1240">
    <property type="match status" value="1"/>
</dbReference>
<gene>
    <name evidence="5" type="ORF">J3A84_11795</name>
</gene>
<keyword evidence="3" id="KW-0472">Membrane</keyword>
<evidence type="ECO:0000256" key="2">
    <source>
        <dbReference type="SAM" id="MobiDB-lite"/>
    </source>
</evidence>
<organism evidence="5 6">
    <name type="scientific">Proteiniclasticum aestuarii</name>
    <dbReference type="NCBI Taxonomy" id="2817862"/>
    <lineage>
        <taxon>Bacteria</taxon>
        <taxon>Bacillati</taxon>
        <taxon>Bacillota</taxon>
        <taxon>Clostridia</taxon>
        <taxon>Eubacteriales</taxon>
        <taxon>Clostridiaceae</taxon>
        <taxon>Proteiniclasticum</taxon>
    </lineage>
</organism>
<dbReference type="InterPro" id="IPR029050">
    <property type="entry name" value="Immunoprotect_excell_Ig-like"/>
</dbReference>
<proteinExistence type="predicted"/>
<evidence type="ECO:0000259" key="4">
    <source>
        <dbReference type="Pfam" id="PF11611"/>
    </source>
</evidence>
<feature type="domain" description="DUF4352" evidence="4">
    <location>
        <begin position="387"/>
        <end position="464"/>
    </location>
</feature>
<dbReference type="InterPro" id="IPR029051">
    <property type="entry name" value="DUF4352"/>
</dbReference>
<dbReference type="AlphaFoldDB" id="A0A939HC34"/>
<keyword evidence="1" id="KW-0732">Signal</keyword>
<feature type="region of interest" description="Disordered" evidence="2">
    <location>
        <begin position="293"/>
        <end position="328"/>
    </location>
</feature>
<sequence length="517" mass="58188">MKFEMDKMVKKSEELVKKGEGMAKDMIPKVKDATSDLKESLANIMDKGSQSAQQLFEKKDSVKGDAVSFAKNSSKEVSNTLDSRNGKKNTGKIVAGVAVAAAAAAAYALYKKNKIKNENLKKEYSEKLTRWAELGLDEIESETDGFMEPMKVTPKKVYKAGTNAVIDDIVVNISNPSSDFTFNPDEDGEPVADLDLKKAVMEKTEAVREKLRTKIEEGKLQTKLGSMEAKDKYVEIKDLAEDKLEAAKAKVDQEIAPNVKRKAADLKSEAEEKLEGFKKQNDVDEVVEEVQEEIRDKSDEAKKKFEDLKSKVASAADEMEEKTDGFMKNDMAFDDEDAFEPENDNFVDEPFGAQELIDDVEENAEGLKGKVKHLAENAKAKIMPEKSDADENQELVEYKVTLHNRGSEDYSFNPMQLQSYDLAKRSVHIMAKHEDGTTLGRVTVKPGETYTGKLFVKITKEKKHGILFFKDLSLDYSVLFLTEDERPVEKDPSLVLDEDYLYSDKEVLEEHVDYKRL</sequence>
<reference evidence="5" key="1">
    <citation type="submission" date="2021-03" db="EMBL/GenBank/DDBJ databases">
        <title>Proteiniclasticum marinus sp. nov., isolated from tidal flat sediment.</title>
        <authorList>
            <person name="Namirimu T."/>
            <person name="Yang J.-A."/>
            <person name="Yang S.-H."/>
            <person name="Kim Y.-J."/>
            <person name="Kwon K.K."/>
        </authorList>
    </citation>
    <scope>NUCLEOTIDE SEQUENCE</scope>
    <source>
        <strain evidence="5">SCR006</strain>
    </source>
</reference>
<dbReference type="Proteomes" id="UP000664218">
    <property type="component" value="Unassembled WGS sequence"/>
</dbReference>
<protein>
    <submittedName>
        <fullName evidence="5">DUF4352 domain-containing protein</fullName>
    </submittedName>
</protein>
<keyword evidence="3" id="KW-0812">Transmembrane</keyword>
<accession>A0A939HC34</accession>
<dbReference type="Pfam" id="PF11611">
    <property type="entry name" value="DUF4352"/>
    <property type="match status" value="1"/>
</dbReference>
<evidence type="ECO:0000256" key="3">
    <source>
        <dbReference type="SAM" id="Phobius"/>
    </source>
</evidence>